<dbReference type="AlphaFoldDB" id="A0A318ZT42"/>
<feature type="compositionally biased region" description="Polar residues" evidence="1">
    <location>
        <begin position="33"/>
        <end position="42"/>
    </location>
</feature>
<reference evidence="2 3" key="1">
    <citation type="submission" date="2016-12" db="EMBL/GenBank/DDBJ databases">
        <title>The genomes of Aspergillus section Nigri reveals drivers in fungal speciation.</title>
        <authorList>
            <consortium name="DOE Joint Genome Institute"/>
            <person name="Vesth T.C."/>
            <person name="Nybo J."/>
            <person name="Theobald S."/>
            <person name="Brandl J."/>
            <person name="Frisvad J.C."/>
            <person name="Nielsen K.F."/>
            <person name="Lyhne E.K."/>
            <person name="Kogle M.E."/>
            <person name="Kuo A."/>
            <person name="Riley R."/>
            <person name="Clum A."/>
            <person name="Nolan M."/>
            <person name="Lipzen A."/>
            <person name="Salamov A."/>
            <person name="Henrissat B."/>
            <person name="Wiebenga A."/>
            <person name="De Vries R.P."/>
            <person name="Grigoriev I.V."/>
            <person name="Mortensen U.H."/>
            <person name="Andersen M.R."/>
            <person name="Baker S.E."/>
        </authorList>
    </citation>
    <scope>NUCLEOTIDE SEQUENCE [LARGE SCALE GENOMIC DNA]</scope>
    <source>
        <strain evidence="2 3">JOP 1030-1</strain>
    </source>
</reference>
<feature type="region of interest" description="Disordered" evidence="1">
    <location>
        <begin position="21"/>
        <end position="66"/>
    </location>
</feature>
<evidence type="ECO:0000313" key="3">
    <source>
        <dbReference type="Proteomes" id="UP000248349"/>
    </source>
</evidence>
<dbReference type="Proteomes" id="UP000248349">
    <property type="component" value="Unassembled WGS sequence"/>
</dbReference>
<evidence type="ECO:0000256" key="1">
    <source>
        <dbReference type="SAM" id="MobiDB-lite"/>
    </source>
</evidence>
<name>A0A318ZT42_9EURO</name>
<dbReference type="STRING" id="1450539.A0A318ZT42"/>
<protein>
    <recommendedName>
        <fullName evidence="4">Transcription factor domain-containing protein</fullName>
    </recommendedName>
</protein>
<dbReference type="GeneID" id="37078288"/>
<gene>
    <name evidence="2" type="ORF">BP01DRAFT_378423</name>
</gene>
<keyword evidence="3" id="KW-1185">Reference proteome</keyword>
<dbReference type="EMBL" id="KZ821218">
    <property type="protein sequence ID" value="PYH49814.1"/>
    <property type="molecule type" value="Genomic_DNA"/>
</dbReference>
<dbReference type="RefSeq" id="XP_025435796.1">
    <property type="nucleotide sequence ID" value="XM_025577059.1"/>
</dbReference>
<accession>A0A318ZT42</accession>
<evidence type="ECO:0000313" key="2">
    <source>
        <dbReference type="EMBL" id="PYH49814.1"/>
    </source>
</evidence>
<proteinExistence type="predicted"/>
<feature type="compositionally biased region" description="Polar residues" evidence="1">
    <location>
        <begin position="51"/>
        <end position="60"/>
    </location>
</feature>
<organism evidence="2 3">
    <name type="scientific">Aspergillus saccharolyticus JOP 1030-1</name>
    <dbReference type="NCBI Taxonomy" id="1450539"/>
    <lineage>
        <taxon>Eukaryota</taxon>
        <taxon>Fungi</taxon>
        <taxon>Dikarya</taxon>
        <taxon>Ascomycota</taxon>
        <taxon>Pezizomycotina</taxon>
        <taxon>Eurotiomycetes</taxon>
        <taxon>Eurotiomycetidae</taxon>
        <taxon>Eurotiales</taxon>
        <taxon>Aspergillaceae</taxon>
        <taxon>Aspergillus</taxon>
        <taxon>Aspergillus subgen. Circumdati</taxon>
    </lineage>
</organism>
<evidence type="ECO:0008006" key="4">
    <source>
        <dbReference type="Google" id="ProtNLM"/>
    </source>
</evidence>
<dbReference type="OrthoDB" id="4898680at2759"/>
<sequence length="267" mass="29926">MPLLSVDICFYHPAPLTRVKDGGVGRPRAASKRGNSTSTPTLDITVHDSPPSRSLSPETGSETKHGQDSEFLGYLSVLKETPRGISSKANRSLYAKFGYRRTQHAYASSRLIRLASAIVFHREQIEWRWSWRGTPPLDPADEDLFLDAPPITAVLARLDDQGWHRESSFMPATVVRIRHELMESLARILIHFDYQFSVLHLQRIRCKTNSAATADLMATSLQVLSMIMDLTRMYQSHEIQRQFACIVRIPPEALANGVDEGGESLVG</sequence>